<gene>
    <name evidence="2" type="ORF">Tci_260368</name>
</gene>
<evidence type="ECO:0000313" key="2">
    <source>
        <dbReference type="EMBL" id="GEW88392.1"/>
    </source>
</evidence>
<proteinExistence type="predicted"/>
<reference evidence="2" key="1">
    <citation type="journal article" date="2019" name="Sci. Rep.">
        <title>Draft genome of Tanacetum cinerariifolium, the natural source of mosquito coil.</title>
        <authorList>
            <person name="Yamashiro T."/>
            <person name="Shiraishi A."/>
            <person name="Satake H."/>
            <person name="Nakayama K."/>
        </authorList>
    </citation>
    <scope>NUCLEOTIDE SEQUENCE</scope>
</reference>
<feature type="region of interest" description="Disordered" evidence="1">
    <location>
        <begin position="187"/>
        <end position="224"/>
    </location>
</feature>
<comment type="caution">
    <text evidence="2">The sequence shown here is derived from an EMBL/GenBank/DDBJ whole genome shotgun (WGS) entry which is preliminary data.</text>
</comment>
<evidence type="ECO:0000256" key="1">
    <source>
        <dbReference type="SAM" id="MobiDB-lite"/>
    </source>
</evidence>
<accession>A0A699GZ13</accession>
<sequence>MMSTPVFVNPESSTQADGAQSSRVLVPLLEDPYEAIRQAYLVRTDIESEPFEGKARTPESPHIVAPPTCHVEELEGSGTSSVRSTSSNSIAPLIPNHPLTHTTPALVSFLVGLHRFRSSYNSSPSSTLLVQKRYRGTSELILGTDSEEDKDVEESLDSNSESEGAENEGPTAEDKDLAAWDEGLATGVEVPDVDDESYGLDDESYGLNDESHDVDDDSRGLDEEGHSVEINGLGLEEDRRLYMGVSSRQLRLWGQLQPTPTTWTYSEDDMVYIDVPIYPPPAPPVQTPPLPEWMSGSLPISPSPSVVPSSVSSPMIPLIVPSPIASLMATLTTTIPVDEDQFIEIDRDVRELYTRSGAVRGEIFSQRYRFKSLEHEQQRTVMTFEALWRPVLALEAWARRVDTQMTDMSQTGNDNHILVYDMLLQQTTLQQEL</sequence>
<feature type="compositionally biased region" description="Acidic residues" evidence="1">
    <location>
        <begin position="191"/>
        <end position="204"/>
    </location>
</feature>
<dbReference type="EMBL" id="BKCJ010078569">
    <property type="protein sequence ID" value="GEW88392.1"/>
    <property type="molecule type" value="Genomic_DNA"/>
</dbReference>
<dbReference type="AlphaFoldDB" id="A0A699GZ13"/>
<name>A0A699GZ13_TANCI</name>
<feature type="compositionally biased region" description="Acidic residues" evidence="1">
    <location>
        <begin position="145"/>
        <end position="156"/>
    </location>
</feature>
<feature type="region of interest" description="Disordered" evidence="1">
    <location>
        <begin position="140"/>
        <end position="174"/>
    </location>
</feature>
<protein>
    <submittedName>
        <fullName evidence="2">Uncharacterized protein</fullName>
    </submittedName>
</protein>
<organism evidence="2">
    <name type="scientific">Tanacetum cinerariifolium</name>
    <name type="common">Dalmatian daisy</name>
    <name type="synonym">Chrysanthemum cinerariifolium</name>
    <dbReference type="NCBI Taxonomy" id="118510"/>
    <lineage>
        <taxon>Eukaryota</taxon>
        <taxon>Viridiplantae</taxon>
        <taxon>Streptophyta</taxon>
        <taxon>Embryophyta</taxon>
        <taxon>Tracheophyta</taxon>
        <taxon>Spermatophyta</taxon>
        <taxon>Magnoliopsida</taxon>
        <taxon>eudicotyledons</taxon>
        <taxon>Gunneridae</taxon>
        <taxon>Pentapetalae</taxon>
        <taxon>asterids</taxon>
        <taxon>campanulids</taxon>
        <taxon>Asterales</taxon>
        <taxon>Asteraceae</taxon>
        <taxon>Asteroideae</taxon>
        <taxon>Anthemideae</taxon>
        <taxon>Anthemidinae</taxon>
        <taxon>Tanacetum</taxon>
    </lineage>
</organism>